<dbReference type="EMBL" id="AP018827">
    <property type="protein sequence ID" value="BBF79753.1"/>
    <property type="molecule type" value="Genomic_DNA"/>
</dbReference>
<keyword evidence="1" id="KW-0812">Transmembrane</keyword>
<gene>
    <name evidence="2" type="ORF">EM6_0324</name>
</gene>
<keyword evidence="1" id="KW-1133">Transmembrane helix</keyword>
<sequence length="192" mass="21205">MTPSASRRARLYKALFENRTPRRGSGGIVGPQDWLLYPALLAVLATLVLATDLPLPFGLDLPEPVWPVALAFAWPLIRPSFIAPVLLGLMGLFLDYFWGAPLGFYVIGLMAVHAATLIIRSYIVGQDTWVVIGAYTLAVLLFFTLGVIMTTLDSGVVPRLISVFEQMLATWCLVVVVLILLERFLNSDVRFN</sequence>
<organism evidence="2 3">
    <name type="scientific">Asticcacaulis excentricus</name>
    <dbReference type="NCBI Taxonomy" id="78587"/>
    <lineage>
        <taxon>Bacteria</taxon>
        <taxon>Pseudomonadati</taxon>
        <taxon>Pseudomonadota</taxon>
        <taxon>Alphaproteobacteria</taxon>
        <taxon>Caulobacterales</taxon>
        <taxon>Caulobacteraceae</taxon>
        <taxon>Asticcacaulis</taxon>
    </lineage>
</organism>
<dbReference type="AlphaFoldDB" id="A0A3G9G3X0"/>
<feature type="transmembrane region" description="Helical" evidence="1">
    <location>
        <begin position="34"/>
        <end position="53"/>
    </location>
</feature>
<reference evidence="3" key="1">
    <citation type="journal article" date="2017" name="Biotechnol. Biofuels">
        <title>Evaluation of environmental bacterial communities as a factor affecting the growth of duckweed Lemna minor.</title>
        <authorList>
            <person name="Ishizawa H."/>
            <person name="Kuroda M."/>
            <person name="Morikawa M."/>
            <person name="Ike M."/>
        </authorList>
    </citation>
    <scope>NUCLEOTIDE SEQUENCE [LARGE SCALE GENOMIC DNA]</scope>
    <source>
        <strain evidence="3">M6</strain>
    </source>
</reference>
<feature type="transmembrane region" description="Helical" evidence="1">
    <location>
        <begin position="102"/>
        <end position="123"/>
    </location>
</feature>
<feature type="transmembrane region" description="Helical" evidence="1">
    <location>
        <begin position="160"/>
        <end position="181"/>
    </location>
</feature>
<feature type="transmembrane region" description="Helical" evidence="1">
    <location>
        <begin position="129"/>
        <end position="148"/>
    </location>
</feature>
<keyword evidence="1" id="KW-0472">Membrane</keyword>
<accession>A0A3G9G3X0</accession>
<name>A0A3G9G3X0_9CAUL</name>
<evidence type="ECO:0000313" key="3">
    <source>
        <dbReference type="Proteomes" id="UP000278756"/>
    </source>
</evidence>
<dbReference type="Proteomes" id="UP000278756">
    <property type="component" value="Chromosome 1"/>
</dbReference>
<proteinExistence type="predicted"/>
<protein>
    <submittedName>
        <fullName evidence="2">Rod shape-determining protein MreD</fullName>
    </submittedName>
</protein>
<evidence type="ECO:0000256" key="1">
    <source>
        <dbReference type="SAM" id="Phobius"/>
    </source>
</evidence>
<evidence type="ECO:0000313" key="2">
    <source>
        <dbReference type="EMBL" id="BBF79753.1"/>
    </source>
</evidence>
<reference evidence="3" key="2">
    <citation type="journal article" date="2017" name="Plant Physiol. Biochem.">
        <title>Differential oxidative and antioxidative response of duckweed Lemna minor toward plant growth promoting/inhibiting bacteria.</title>
        <authorList>
            <person name="Ishizawa H."/>
            <person name="Kuroda M."/>
            <person name="Morikawa M."/>
            <person name="Ike M."/>
        </authorList>
    </citation>
    <scope>NUCLEOTIDE SEQUENCE [LARGE SCALE GENOMIC DNA]</scope>
    <source>
        <strain evidence="3">M6</strain>
    </source>
</reference>